<dbReference type="GO" id="GO:0016874">
    <property type="term" value="F:ligase activity"/>
    <property type="evidence" value="ECO:0007669"/>
    <property type="project" value="UniProtKB-KW"/>
</dbReference>
<name>A0AAI9AGI0_9BACT</name>
<evidence type="ECO:0000313" key="2">
    <source>
        <dbReference type="EMBL" id="EDM23084.1"/>
    </source>
</evidence>
<sequence length="34" mass="4066">MDKPIPFWFILLTVILLVGSSFLIYLWLKNLKKD</sequence>
<keyword evidence="2" id="KW-0436">Ligase</keyword>
<dbReference type="EMBL" id="ABCJ01000010">
    <property type="protein sequence ID" value="EDM23084.1"/>
    <property type="molecule type" value="Genomic_DNA"/>
</dbReference>
<organism evidence="2 4">
    <name type="scientific">Caminibacter mediatlanticus TB-2</name>
    <dbReference type="NCBI Taxonomy" id="391592"/>
    <lineage>
        <taxon>Bacteria</taxon>
        <taxon>Pseudomonadati</taxon>
        <taxon>Campylobacterota</taxon>
        <taxon>Epsilonproteobacteria</taxon>
        <taxon>Nautiliales</taxon>
        <taxon>Nautiliaceae</taxon>
        <taxon>Caminibacter</taxon>
    </lineage>
</organism>
<keyword evidence="1" id="KW-1133">Transmembrane helix</keyword>
<feature type="transmembrane region" description="Helical" evidence="1">
    <location>
        <begin position="6"/>
        <end position="28"/>
    </location>
</feature>
<evidence type="ECO:0000313" key="4">
    <source>
        <dbReference type="Proteomes" id="UP000003288"/>
    </source>
</evidence>
<dbReference type="EMBL" id="CP040463">
    <property type="protein sequence ID" value="QCT94530.1"/>
    <property type="molecule type" value="Genomic_DNA"/>
</dbReference>
<keyword evidence="1" id="KW-0812">Transmembrane</keyword>
<dbReference type="Proteomes" id="UP000306825">
    <property type="component" value="Chromosome"/>
</dbReference>
<reference evidence="3 5" key="2">
    <citation type="submission" date="2019-05" db="EMBL/GenBank/DDBJ databases">
        <title>A comparative analysis of the Nautiliaceae.</title>
        <authorList>
            <person name="Grosche A."/>
            <person name="Smedile F."/>
            <person name="Vetriani C."/>
        </authorList>
    </citation>
    <scope>NUCLEOTIDE SEQUENCE [LARGE SCALE GENOMIC DNA]</scope>
    <source>
        <strain evidence="3 5">TB-2</strain>
    </source>
</reference>
<reference evidence="2 4" key="1">
    <citation type="journal article" date="2011" name="Stand. Genomic Sci.">
        <title>Draft genome sequence of Caminibacter mediatlanticus strain TB-2, an epsilonproteobacterium isolated from a deep-sea hydrothermal vent.</title>
        <authorList>
            <person name="Giovannelli D."/>
            <person name="Ferriera S."/>
            <person name="Johnson J."/>
            <person name="Kravitz S."/>
            <person name="Perez-Rodriguez I."/>
            <person name="Ricci J."/>
            <person name="O'Brien C."/>
            <person name="Voordeckers J.W."/>
            <person name="Bini E."/>
            <person name="Vetriani C."/>
        </authorList>
    </citation>
    <scope>NUCLEOTIDE SEQUENCE [LARGE SCALE GENOMIC DNA]</scope>
    <source>
        <strain evidence="2 4">TB-2</strain>
    </source>
</reference>
<evidence type="ECO:0000313" key="5">
    <source>
        <dbReference type="Proteomes" id="UP000306825"/>
    </source>
</evidence>
<dbReference type="Proteomes" id="UP000003288">
    <property type="component" value="Unassembled WGS sequence"/>
</dbReference>
<accession>A0AAI9AGI0</accession>
<dbReference type="EC" id="6.3.5.-" evidence="2"/>
<keyword evidence="5" id="KW-1185">Reference proteome</keyword>
<dbReference type="RefSeq" id="WP_007475354.1">
    <property type="nucleotide sequence ID" value="NZ_ABCJ01000010.1"/>
</dbReference>
<proteinExistence type="predicted"/>
<evidence type="ECO:0000256" key="1">
    <source>
        <dbReference type="SAM" id="Phobius"/>
    </source>
</evidence>
<dbReference type="AlphaFoldDB" id="A0AAI9AGI0"/>
<protein>
    <submittedName>
        <fullName evidence="2 3">Glutamyl-tRNA amidotransferase</fullName>
        <ecNumber evidence="2">6.3.5.-</ecNumber>
    </submittedName>
</protein>
<keyword evidence="1" id="KW-0472">Membrane</keyword>
<evidence type="ECO:0000313" key="3">
    <source>
        <dbReference type="EMBL" id="QCT94530.1"/>
    </source>
</evidence>
<gene>
    <name evidence="2" type="ORF">CMTB2_00134</name>
    <name evidence="3" type="ORF">FE773_04860</name>
</gene>